<dbReference type="CDD" id="cd02979">
    <property type="entry name" value="PHOX_C"/>
    <property type="match status" value="1"/>
</dbReference>
<dbReference type="SUPFAM" id="SSF54373">
    <property type="entry name" value="FAD-linked reductases, C-terminal domain"/>
    <property type="match status" value="1"/>
</dbReference>
<dbReference type="InterPro" id="IPR038220">
    <property type="entry name" value="PHOX_C_sf"/>
</dbReference>
<keyword evidence="3" id="KW-0274">FAD</keyword>
<dbReference type="Pfam" id="PF01494">
    <property type="entry name" value="FAD_binding_3"/>
    <property type="match status" value="1"/>
</dbReference>
<keyword evidence="8" id="KW-1185">Reference proteome</keyword>
<dbReference type="AlphaFoldDB" id="A0A3D8RFE4"/>
<dbReference type="Pfam" id="PF07976">
    <property type="entry name" value="Phe_hydrox_dim"/>
    <property type="match status" value="1"/>
</dbReference>
<dbReference type="InterPro" id="IPR012941">
    <property type="entry name" value="Phe_hydrox_C_dim_dom"/>
</dbReference>
<dbReference type="InterPro" id="IPR002938">
    <property type="entry name" value="FAD-bd"/>
</dbReference>
<feature type="domain" description="FAD-binding" evidence="5">
    <location>
        <begin position="8"/>
        <end position="384"/>
    </location>
</feature>
<evidence type="ECO:0008006" key="9">
    <source>
        <dbReference type="Google" id="ProtNLM"/>
    </source>
</evidence>
<dbReference type="Proteomes" id="UP000256690">
    <property type="component" value="Unassembled WGS sequence"/>
</dbReference>
<dbReference type="GO" id="GO:0016709">
    <property type="term" value="F:oxidoreductase activity, acting on paired donors, with incorporation or reduction of molecular oxygen, NAD(P)H as one donor, and incorporation of one atom of oxygen"/>
    <property type="evidence" value="ECO:0007669"/>
    <property type="project" value="UniProtKB-ARBA"/>
</dbReference>
<dbReference type="InterPro" id="IPR036249">
    <property type="entry name" value="Thioredoxin-like_sf"/>
</dbReference>
<dbReference type="OrthoDB" id="1716816at2759"/>
<comment type="similarity">
    <text evidence="1">Belongs to the PheA/TfdB FAD monooxygenase family.</text>
</comment>
<dbReference type="Gene3D" id="3.40.30.20">
    <property type="match status" value="1"/>
</dbReference>
<dbReference type="RefSeq" id="XP_026601977.1">
    <property type="nucleotide sequence ID" value="XM_026749945.1"/>
</dbReference>
<dbReference type="PANTHER" id="PTHR43004:SF20">
    <property type="entry name" value="2-MONOOXYGENASE, PUTATIVE (AFU_ORTHOLOGUE AFUA_1G13660)-RELATED"/>
    <property type="match status" value="1"/>
</dbReference>
<protein>
    <recommendedName>
        <fullName evidence="9">FAD-binding domain-containing protein</fullName>
    </recommendedName>
</protein>
<dbReference type="InterPro" id="IPR036188">
    <property type="entry name" value="FAD/NAD-bd_sf"/>
</dbReference>
<evidence type="ECO:0000259" key="5">
    <source>
        <dbReference type="Pfam" id="PF01494"/>
    </source>
</evidence>
<name>A0A3D8RFE4_9EURO</name>
<dbReference type="PROSITE" id="PS51257">
    <property type="entry name" value="PROKAR_LIPOPROTEIN"/>
    <property type="match status" value="1"/>
</dbReference>
<dbReference type="GO" id="GO:0071949">
    <property type="term" value="F:FAD binding"/>
    <property type="evidence" value="ECO:0007669"/>
    <property type="project" value="InterPro"/>
</dbReference>
<evidence type="ECO:0000313" key="8">
    <source>
        <dbReference type="Proteomes" id="UP000256690"/>
    </source>
</evidence>
<dbReference type="Gene3D" id="3.30.9.10">
    <property type="entry name" value="D-Amino Acid Oxidase, subunit A, domain 2"/>
    <property type="match status" value="1"/>
</dbReference>
<dbReference type="SUPFAM" id="SSF52833">
    <property type="entry name" value="Thioredoxin-like"/>
    <property type="match status" value="1"/>
</dbReference>
<dbReference type="PANTHER" id="PTHR43004">
    <property type="entry name" value="TRK SYSTEM POTASSIUM UPTAKE PROTEIN"/>
    <property type="match status" value="1"/>
</dbReference>
<evidence type="ECO:0000256" key="4">
    <source>
        <dbReference type="ARBA" id="ARBA00023002"/>
    </source>
</evidence>
<reference evidence="7 8" key="1">
    <citation type="journal article" date="2018" name="IMA Fungus">
        <title>IMA Genome-F 9: Draft genome sequence of Annulohypoxylon stygium, Aspergillus mulundensis, Berkeleyomyces basicola (syn. Thielaviopsis basicola), Ceratocystis smalleyi, two Cercospora beticola strains, Coleophoma cylindrospora, Fusarium fracticaudum, Phialophora cf. hyalina, and Morchella septimelata.</title>
        <authorList>
            <person name="Wingfield B.D."/>
            <person name="Bills G.F."/>
            <person name="Dong Y."/>
            <person name="Huang W."/>
            <person name="Nel W.J."/>
            <person name="Swalarsk-Parry B.S."/>
            <person name="Vaghefi N."/>
            <person name="Wilken P.M."/>
            <person name="An Z."/>
            <person name="de Beer Z.W."/>
            <person name="De Vos L."/>
            <person name="Chen L."/>
            <person name="Duong T.A."/>
            <person name="Gao Y."/>
            <person name="Hammerbacher A."/>
            <person name="Kikkert J.R."/>
            <person name="Li Y."/>
            <person name="Li H."/>
            <person name="Li K."/>
            <person name="Li Q."/>
            <person name="Liu X."/>
            <person name="Ma X."/>
            <person name="Naidoo K."/>
            <person name="Pethybridge S.J."/>
            <person name="Sun J."/>
            <person name="Steenkamp E.T."/>
            <person name="van der Nest M.A."/>
            <person name="van Wyk S."/>
            <person name="Wingfield M.J."/>
            <person name="Xiong C."/>
            <person name="Yue Q."/>
            <person name="Zhang X."/>
        </authorList>
    </citation>
    <scope>NUCLEOTIDE SEQUENCE [LARGE SCALE GENOMIC DNA]</scope>
    <source>
        <strain evidence="7 8">DSM 5745</strain>
    </source>
</reference>
<dbReference type="GeneID" id="38118299"/>
<keyword evidence="2" id="KW-0285">Flavoprotein</keyword>
<organism evidence="7 8">
    <name type="scientific">Aspergillus mulundensis</name>
    <dbReference type="NCBI Taxonomy" id="1810919"/>
    <lineage>
        <taxon>Eukaryota</taxon>
        <taxon>Fungi</taxon>
        <taxon>Dikarya</taxon>
        <taxon>Ascomycota</taxon>
        <taxon>Pezizomycotina</taxon>
        <taxon>Eurotiomycetes</taxon>
        <taxon>Eurotiomycetidae</taxon>
        <taxon>Eurotiales</taxon>
        <taxon>Aspergillaceae</taxon>
        <taxon>Aspergillus</taxon>
        <taxon>Aspergillus subgen. Nidulantes</taxon>
    </lineage>
</organism>
<accession>A0A3D8RFE4</accession>
<dbReference type="PRINTS" id="PR00420">
    <property type="entry name" value="RNGMNOXGNASE"/>
</dbReference>
<dbReference type="EMBL" id="PVWQ01000009">
    <property type="protein sequence ID" value="RDW72757.1"/>
    <property type="molecule type" value="Genomic_DNA"/>
</dbReference>
<dbReference type="SUPFAM" id="SSF51905">
    <property type="entry name" value="FAD/NAD(P)-binding domain"/>
    <property type="match status" value="1"/>
</dbReference>
<evidence type="ECO:0000259" key="6">
    <source>
        <dbReference type="Pfam" id="PF07976"/>
    </source>
</evidence>
<dbReference type="STRING" id="1810919.A0A3D8RFE4"/>
<sequence length="613" mass="68051">MALRTSQTDLLIIGAGPAGLMAACWASQYGMSTRIIDAKDHRTKTGHADGIHSRTLEILDSFGIVDPIMRRGVHETEMSYWSVNKETSQLECQQRARSQPDGLSRFGQMLLNQGEVEQILIDYIESKGRIKIERQKRAEKIYFTDHDTHPVTVETDGQRTDRMVQVLQNGESDANSQGNAQVTEVIQARYVVGCDGAKSLVREQLNVPLEAKSTDSMWGVIDIVPITDFPDIRQSCAIHSDKFGSVMTAPREDRLVRFYIQLKGDDELDKKAMGQTEESPDALIQLVQRIMKPYSLTYNYCDWYSVYPIKQGLVKNYQVKNRVFLAGDAAHTHSPKAGQGMNVSIQDTYNLVWKLGSVITGALSPKILETYELERHPIAEELMRMDSELVQTYEQQNAPISEVSKVRREFSGFMSGVEVTYRPNVLIASKGGDGKPAHASQVIVGRRLRTAPLVNQADGSTIQLAKALPSNGAWRLLVFAGDLGQSEGVERLEAFADAFERHPHCPKLREVSTSGIQGMVIETILIHNSPRTSVKLLDLPEMFHPFDETLGWDYGKVFADDAAYGQGSGGAYAEYGIDEGTGCVVLCRPDQHAAWVGGLEEVSELDAYFSALL</sequence>
<evidence type="ECO:0000256" key="2">
    <source>
        <dbReference type="ARBA" id="ARBA00022630"/>
    </source>
</evidence>
<keyword evidence="4" id="KW-0560">Oxidoreductase</keyword>
<proteinExistence type="inferred from homology"/>
<feature type="domain" description="Phenol hydroxylase-like C-terminal dimerisation" evidence="6">
    <location>
        <begin position="419"/>
        <end position="612"/>
    </location>
</feature>
<dbReference type="InterPro" id="IPR050641">
    <property type="entry name" value="RIFMO-like"/>
</dbReference>
<comment type="caution">
    <text evidence="7">The sequence shown here is derived from an EMBL/GenBank/DDBJ whole genome shotgun (WGS) entry which is preliminary data.</text>
</comment>
<evidence type="ECO:0000313" key="7">
    <source>
        <dbReference type="EMBL" id="RDW72757.1"/>
    </source>
</evidence>
<dbReference type="Gene3D" id="3.50.50.60">
    <property type="entry name" value="FAD/NAD(P)-binding domain"/>
    <property type="match status" value="1"/>
</dbReference>
<evidence type="ECO:0000256" key="3">
    <source>
        <dbReference type="ARBA" id="ARBA00022827"/>
    </source>
</evidence>
<evidence type="ECO:0000256" key="1">
    <source>
        <dbReference type="ARBA" id="ARBA00007801"/>
    </source>
</evidence>
<gene>
    <name evidence="7" type="ORF">DSM5745_07929</name>
</gene>